<reference evidence="7" key="1">
    <citation type="journal article" date="2019" name="Int. J. Syst. Evol. Microbiol.">
        <title>The Global Catalogue of Microorganisms (GCM) 10K type strain sequencing project: providing services to taxonomists for standard genome sequencing and annotation.</title>
        <authorList>
            <consortium name="The Broad Institute Genomics Platform"/>
            <consortium name="The Broad Institute Genome Sequencing Center for Infectious Disease"/>
            <person name="Wu L."/>
            <person name="Ma J."/>
        </authorList>
    </citation>
    <scope>NUCLEOTIDE SEQUENCE [LARGE SCALE GENOMIC DNA]</scope>
    <source>
        <strain evidence="7">CCM 8702</strain>
    </source>
</reference>
<evidence type="ECO:0000313" key="6">
    <source>
        <dbReference type="EMBL" id="GGH84882.1"/>
    </source>
</evidence>
<evidence type="ECO:0000256" key="1">
    <source>
        <dbReference type="ARBA" id="ARBA00023015"/>
    </source>
</evidence>
<dbReference type="EMBL" id="BMDD01000005">
    <property type="protein sequence ID" value="GGH84882.1"/>
    <property type="molecule type" value="Genomic_DNA"/>
</dbReference>
<dbReference type="InterPro" id="IPR009057">
    <property type="entry name" value="Homeodomain-like_sf"/>
</dbReference>
<evidence type="ECO:0000256" key="2">
    <source>
        <dbReference type="ARBA" id="ARBA00023125"/>
    </source>
</evidence>
<dbReference type="SUPFAM" id="SSF48498">
    <property type="entry name" value="Tetracyclin repressor-like, C-terminal domain"/>
    <property type="match status" value="1"/>
</dbReference>
<dbReference type="RefSeq" id="WP_172241610.1">
    <property type="nucleotide sequence ID" value="NZ_BMDD01000005.1"/>
</dbReference>
<organism evidence="6 7">
    <name type="scientific">Saccharibacillus endophyticus</name>
    <dbReference type="NCBI Taxonomy" id="2060666"/>
    <lineage>
        <taxon>Bacteria</taxon>
        <taxon>Bacillati</taxon>
        <taxon>Bacillota</taxon>
        <taxon>Bacilli</taxon>
        <taxon>Bacillales</taxon>
        <taxon>Paenibacillaceae</taxon>
        <taxon>Saccharibacillus</taxon>
    </lineage>
</organism>
<dbReference type="Proteomes" id="UP000605427">
    <property type="component" value="Unassembled WGS sequence"/>
</dbReference>
<dbReference type="Pfam" id="PF00440">
    <property type="entry name" value="TetR_N"/>
    <property type="match status" value="1"/>
</dbReference>
<dbReference type="PROSITE" id="PS50977">
    <property type="entry name" value="HTH_TETR_2"/>
    <property type="match status" value="1"/>
</dbReference>
<proteinExistence type="predicted"/>
<feature type="domain" description="HTH tetR-type" evidence="5">
    <location>
        <begin position="8"/>
        <end position="68"/>
    </location>
</feature>
<keyword evidence="1" id="KW-0805">Transcription regulation</keyword>
<evidence type="ECO:0000313" key="7">
    <source>
        <dbReference type="Proteomes" id="UP000605427"/>
    </source>
</evidence>
<evidence type="ECO:0000256" key="4">
    <source>
        <dbReference type="PROSITE-ProRule" id="PRU00335"/>
    </source>
</evidence>
<evidence type="ECO:0000256" key="3">
    <source>
        <dbReference type="ARBA" id="ARBA00023163"/>
    </source>
</evidence>
<comment type="caution">
    <text evidence="6">The sequence shown here is derived from an EMBL/GenBank/DDBJ whole genome shotgun (WGS) entry which is preliminary data.</text>
</comment>
<dbReference type="PANTHER" id="PTHR47506">
    <property type="entry name" value="TRANSCRIPTIONAL REGULATORY PROTEIN"/>
    <property type="match status" value="1"/>
</dbReference>
<dbReference type="InterPro" id="IPR001647">
    <property type="entry name" value="HTH_TetR"/>
</dbReference>
<name>A0ABQ2A3D6_9BACL</name>
<keyword evidence="3" id="KW-0804">Transcription</keyword>
<sequence length="206" mass="23322">MKQEQRRRQTTALLSDTVKKLVTAKGCGAITMKDIMEESGLSKGAIFHYVKSKDELFVQVLRERLEETNRQFREEVLQGGKSFAEPMQKISDSIAAYARTEEVTNKILLYLLGKEEQPLIAEALKEYDERTRALSAEWIRIGQRYGLISKKVDADRTADMFVLLTMGLRVRASIAGTSGSFDASHLSEWIARTLQPHDHAAKESRT</sequence>
<dbReference type="InterPro" id="IPR036271">
    <property type="entry name" value="Tet_transcr_reg_TetR-rel_C_sf"/>
</dbReference>
<dbReference type="Gene3D" id="1.10.357.10">
    <property type="entry name" value="Tetracycline Repressor, domain 2"/>
    <property type="match status" value="1"/>
</dbReference>
<feature type="DNA-binding region" description="H-T-H motif" evidence="4">
    <location>
        <begin position="31"/>
        <end position="50"/>
    </location>
</feature>
<dbReference type="PANTHER" id="PTHR47506:SF1">
    <property type="entry name" value="HTH-TYPE TRANSCRIPTIONAL REGULATOR YJDC"/>
    <property type="match status" value="1"/>
</dbReference>
<gene>
    <name evidence="6" type="ORF">GCM10007362_41000</name>
</gene>
<accession>A0ABQ2A3D6</accession>
<protein>
    <recommendedName>
        <fullName evidence="5">HTH tetR-type domain-containing protein</fullName>
    </recommendedName>
</protein>
<keyword evidence="7" id="KW-1185">Reference proteome</keyword>
<evidence type="ECO:0000259" key="5">
    <source>
        <dbReference type="PROSITE" id="PS50977"/>
    </source>
</evidence>
<keyword evidence="2 4" id="KW-0238">DNA-binding</keyword>
<dbReference type="SUPFAM" id="SSF46689">
    <property type="entry name" value="Homeodomain-like"/>
    <property type="match status" value="1"/>
</dbReference>